<keyword evidence="4" id="KW-0808">Transferase</keyword>
<organism evidence="13 14">
    <name type="scientific">Streptomyces xanthophaeus</name>
    <dbReference type="NCBI Taxonomy" id="67385"/>
    <lineage>
        <taxon>Bacteria</taxon>
        <taxon>Bacillati</taxon>
        <taxon>Actinomycetota</taxon>
        <taxon>Actinomycetes</taxon>
        <taxon>Kitasatosporales</taxon>
        <taxon>Streptomycetaceae</taxon>
        <taxon>Streptomyces</taxon>
    </lineage>
</organism>
<feature type="transmembrane region" description="Helical" evidence="10">
    <location>
        <begin position="94"/>
        <end position="112"/>
    </location>
</feature>
<dbReference type="PANTHER" id="PTHR24421:SF10">
    <property type="entry name" value="NITRATE_NITRITE SENSOR PROTEIN NARQ"/>
    <property type="match status" value="1"/>
</dbReference>
<evidence type="ECO:0000256" key="8">
    <source>
        <dbReference type="ARBA" id="ARBA00023012"/>
    </source>
</evidence>
<feature type="transmembrane region" description="Helical" evidence="10">
    <location>
        <begin position="48"/>
        <end position="65"/>
    </location>
</feature>
<keyword evidence="8" id="KW-0902">Two-component regulatory system</keyword>
<dbReference type="Pfam" id="PF02518">
    <property type="entry name" value="HATPase_c"/>
    <property type="match status" value="1"/>
</dbReference>
<keyword evidence="10" id="KW-1133">Transmembrane helix</keyword>
<proteinExistence type="predicted"/>
<evidence type="ECO:0000256" key="2">
    <source>
        <dbReference type="ARBA" id="ARBA00012438"/>
    </source>
</evidence>
<dbReference type="PANTHER" id="PTHR24421">
    <property type="entry name" value="NITRATE/NITRITE SENSOR PROTEIN NARX-RELATED"/>
    <property type="match status" value="1"/>
</dbReference>
<dbReference type="InterPro" id="IPR011712">
    <property type="entry name" value="Sig_transdc_His_kin_sub3_dim/P"/>
</dbReference>
<evidence type="ECO:0000256" key="1">
    <source>
        <dbReference type="ARBA" id="ARBA00000085"/>
    </source>
</evidence>
<feature type="transmembrane region" description="Helical" evidence="10">
    <location>
        <begin position="72"/>
        <end position="88"/>
    </location>
</feature>
<evidence type="ECO:0000313" key="14">
    <source>
        <dbReference type="Proteomes" id="UP000600026"/>
    </source>
</evidence>
<dbReference type="Proteomes" id="UP000600026">
    <property type="component" value="Unassembled WGS sequence"/>
</dbReference>
<dbReference type="Gene3D" id="3.30.565.10">
    <property type="entry name" value="Histidine kinase-like ATPase, C-terminal domain"/>
    <property type="match status" value="1"/>
</dbReference>
<dbReference type="AlphaFoldDB" id="A0A919H6W4"/>
<dbReference type="InterPro" id="IPR003594">
    <property type="entry name" value="HATPase_dom"/>
</dbReference>
<protein>
    <recommendedName>
        <fullName evidence="2">histidine kinase</fullName>
        <ecNumber evidence="2">2.7.13.3</ecNumber>
    </recommendedName>
</protein>
<keyword evidence="5" id="KW-0547">Nucleotide-binding</keyword>
<dbReference type="GO" id="GO:0005524">
    <property type="term" value="F:ATP binding"/>
    <property type="evidence" value="ECO:0007669"/>
    <property type="project" value="UniProtKB-KW"/>
</dbReference>
<evidence type="ECO:0000256" key="7">
    <source>
        <dbReference type="ARBA" id="ARBA00022840"/>
    </source>
</evidence>
<feature type="compositionally biased region" description="Acidic residues" evidence="9">
    <location>
        <begin position="242"/>
        <end position="251"/>
    </location>
</feature>
<dbReference type="InterPro" id="IPR036890">
    <property type="entry name" value="HATPase_C_sf"/>
</dbReference>
<feature type="compositionally biased region" description="Low complexity" evidence="9">
    <location>
        <begin position="254"/>
        <end position="273"/>
    </location>
</feature>
<evidence type="ECO:0000256" key="3">
    <source>
        <dbReference type="ARBA" id="ARBA00022553"/>
    </source>
</evidence>
<evidence type="ECO:0000256" key="10">
    <source>
        <dbReference type="SAM" id="Phobius"/>
    </source>
</evidence>
<keyword evidence="10" id="KW-0812">Transmembrane</keyword>
<dbReference type="SUPFAM" id="SSF55874">
    <property type="entry name" value="ATPase domain of HSP90 chaperone/DNA topoisomerase II/histidine kinase"/>
    <property type="match status" value="1"/>
</dbReference>
<dbReference type="RefSeq" id="WP_031148237.1">
    <property type="nucleotide sequence ID" value="NZ_BNEE01000006.1"/>
</dbReference>
<comment type="catalytic activity">
    <reaction evidence="1">
        <text>ATP + protein L-histidine = ADP + protein N-phospho-L-histidine.</text>
        <dbReference type="EC" id="2.7.13.3"/>
    </reaction>
</comment>
<feature type="domain" description="Signal transduction histidine kinase subgroup 3 dimerisation and phosphoacceptor" evidence="12">
    <location>
        <begin position="179"/>
        <end position="244"/>
    </location>
</feature>
<evidence type="ECO:0000256" key="4">
    <source>
        <dbReference type="ARBA" id="ARBA00022679"/>
    </source>
</evidence>
<comment type="caution">
    <text evidence="13">The sequence shown here is derived from an EMBL/GenBank/DDBJ whole genome shotgun (WGS) entry which is preliminary data.</text>
</comment>
<sequence>MSPLASWARRHPHAADWIRLCLSLALLALVTFEGVVLARQPSLPHAAVWVSGILVCLSAVPWPALPLLGRAWFAAAVTWTVTLLLIFGNHPLVVWGGGEAIALLVLLSQVLLRAPARTAAVLGPLLGLGCMAVPVRDTDPGRFTLLFSVLTVVVGAYSLLLRLQAAQRVRELRAVRTAERLELARELHDLVAHHVTGIVVEARAARFTKVSAERAAEVLGRIETAGDEALGSMRRLVKILREDEDEGEGPDGPDGPTATGTASATGTGRRAGTAPVAGLADIRTLTERFSVTGPPVVLYIEAGLEEHLPGDVAATAHRIVLEALTNIAKHAATATAVRVGLRTVPAGLEVRIADDGGRPARLSENARGGGYGLVGMTERAQALGGSLTAGPAPEGGWLVTAVLPL</sequence>
<dbReference type="EMBL" id="BNEE01000006">
    <property type="protein sequence ID" value="GHI90262.1"/>
    <property type="molecule type" value="Genomic_DNA"/>
</dbReference>
<evidence type="ECO:0000313" key="13">
    <source>
        <dbReference type="EMBL" id="GHI90262.1"/>
    </source>
</evidence>
<feature type="transmembrane region" description="Helical" evidence="10">
    <location>
        <begin position="142"/>
        <end position="163"/>
    </location>
</feature>
<reference evidence="13" key="1">
    <citation type="submission" date="2020-09" db="EMBL/GenBank/DDBJ databases">
        <title>Whole genome shotgun sequence of Streptomyces xanthophaeus NBRC 12829.</title>
        <authorList>
            <person name="Komaki H."/>
            <person name="Tamura T."/>
        </authorList>
    </citation>
    <scope>NUCLEOTIDE SEQUENCE</scope>
    <source>
        <strain evidence="13">NBRC 12829</strain>
    </source>
</reference>
<dbReference type="CDD" id="cd16917">
    <property type="entry name" value="HATPase_UhpB-NarQ-NarX-like"/>
    <property type="match status" value="1"/>
</dbReference>
<dbReference type="Gene3D" id="1.20.5.1930">
    <property type="match status" value="1"/>
</dbReference>
<dbReference type="EC" id="2.7.13.3" evidence="2"/>
<keyword evidence="6" id="KW-0418">Kinase</keyword>
<evidence type="ECO:0000256" key="6">
    <source>
        <dbReference type="ARBA" id="ARBA00022777"/>
    </source>
</evidence>
<keyword evidence="7" id="KW-0067">ATP-binding</keyword>
<dbReference type="Pfam" id="PF07730">
    <property type="entry name" value="HisKA_3"/>
    <property type="match status" value="1"/>
</dbReference>
<feature type="transmembrane region" description="Helical" evidence="10">
    <location>
        <begin position="119"/>
        <end position="136"/>
    </location>
</feature>
<keyword evidence="3" id="KW-0597">Phosphoprotein</keyword>
<feature type="region of interest" description="Disordered" evidence="9">
    <location>
        <begin position="242"/>
        <end position="273"/>
    </location>
</feature>
<dbReference type="GO" id="GO:0016020">
    <property type="term" value="C:membrane"/>
    <property type="evidence" value="ECO:0007669"/>
    <property type="project" value="InterPro"/>
</dbReference>
<dbReference type="GO" id="GO:0000155">
    <property type="term" value="F:phosphorelay sensor kinase activity"/>
    <property type="evidence" value="ECO:0007669"/>
    <property type="project" value="InterPro"/>
</dbReference>
<evidence type="ECO:0000256" key="9">
    <source>
        <dbReference type="SAM" id="MobiDB-lite"/>
    </source>
</evidence>
<keyword evidence="10" id="KW-0472">Membrane</keyword>
<evidence type="ECO:0000256" key="5">
    <source>
        <dbReference type="ARBA" id="ARBA00022741"/>
    </source>
</evidence>
<evidence type="ECO:0000259" key="12">
    <source>
        <dbReference type="Pfam" id="PF07730"/>
    </source>
</evidence>
<evidence type="ECO:0000259" key="11">
    <source>
        <dbReference type="Pfam" id="PF02518"/>
    </source>
</evidence>
<gene>
    <name evidence="13" type="ORF">Sxan_76260</name>
</gene>
<dbReference type="GO" id="GO:0046983">
    <property type="term" value="F:protein dimerization activity"/>
    <property type="evidence" value="ECO:0007669"/>
    <property type="project" value="InterPro"/>
</dbReference>
<accession>A0A919H6W4</accession>
<feature type="domain" description="Histidine kinase/HSP90-like ATPase" evidence="11">
    <location>
        <begin position="315"/>
        <end position="405"/>
    </location>
</feature>
<keyword evidence="14" id="KW-1185">Reference proteome</keyword>
<name>A0A919H6W4_9ACTN</name>
<dbReference type="InterPro" id="IPR050482">
    <property type="entry name" value="Sensor_HK_TwoCompSys"/>
</dbReference>